<evidence type="ECO:0000313" key="1">
    <source>
        <dbReference type="EMBL" id="PQO45626.1"/>
    </source>
</evidence>
<evidence type="ECO:0000313" key="2">
    <source>
        <dbReference type="Proteomes" id="UP000237819"/>
    </source>
</evidence>
<dbReference type="AlphaFoldDB" id="A0A2S8GMG2"/>
<protein>
    <submittedName>
        <fullName evidence="1">Uncharacterized protein</fullName>
    </submittedName>
</protein>
<accession>A0A2S8GMG2</accession>
<name>A0A2S8GMG2_9BACT</name>
<reference evidence="1 2" key="1">
    <citation type="submission" date="2018-02" db="EMBL/GenBank/DDBJ databases">
        <title>Comparative genomes isolates from brazilian mangrove.</title>
        <authorList>
            <person name="Araujo J.E."/>
            <person name="Taketani R.G."/>
            <person name="Silva M.C.P."/>
            <person name="Loureco M.V."/>
            <person name="Andreote F.D."/>
        </authorList>
    </citation>
    <scope>NUCLEOTIDE SEQUENCE [LARGE SCALE GENOMIC DNA]</scope>
    <source>
        <strain evidence="1 2">Nap-Phe MGV</strain>
    </source>
</reference>
<dbReference type="EMBL" id="PUHZ01000014">
    <property type="protein sequence ID" value="PQO45626.1"/>
    <property type="molecule type" value="Genomic_DNA"/>
</dbReference>
<dbReference type="Proteomes" id="UP000237819">
    <property type="component" value="Unassembled WGS sequence"/>
</dbReference>
<comment type="caution">
    <text evidence="1">The sequence shown here is derived from an EMBL/GenBank/DDBJ whole genome shotgun (WGS) entry which is preliminary data.</text>
</comment>
<sequence>MRPLGLVPGLLLGEEQLGNQGRFPQSITCLVRDVFPRKELFLWGIFVENGGWSHRKGGVGGQ</sequence>
<organism evidence="1 2">
    <name type="scientific">Blastopirellula marina</name>
    <dbReference type="NCBI Taxonomy" id="124"/>
    <lineage>
        <taxon>Bacteria</taxon>
        <taxon>Pseudomonadati</taxon>
        <taxon>Planctomycetota</taxon>
        <taxon>Planctomycetia</taxon>
        <taxon>Pirellulales</taxon>
        <taxon>Pirellulaceae</taxon>
        <taxon>Blastopirellula</taxon>
    </lineage>
</organism>
<gene>
    <name evidence="1" type="ORF">C5Y93_14410</name>
</gene>
<proteinExistence type="predicted"/>